<accession>A0A840PBC0</accession>
<name>A0A840PBC0_9ACTN</name>
<protein>
    <submittedName>
        <fullName evidence="2">Uncharacterized protein</fullName>
    </submittedName>
</protein>
<dbReference type="RefSeq" id="WP_185053408.1">
    <property type="nucleotide sequence ID" value="NZ_BAABIX010000011.1"/>
</dbReference>
<keyword evidence="3" id="KW-1185">Reference proteome</keyword>
<evidence type="ECO:0000313" key="3">
    <source>
        <dbReference type="Proteomes" id="UP000578449"/>
    </source>
</evidence>
<organism evidence="2 3">
    <name type="scientific">Thermocatellispora tengchongensis</name>
    <dbReference type="NCBI Taxonomy" id="1073253"/>
    <lineage>
        <taxon>Bacteria</taxon>
        <taxon>Bacillati</taxon>
        <taxon>Actinomycetota</taxon>
        <taxon>Actinomycetes</taxon>
        <taxon>Streptosporangiales</taxon>
        <taxon>Streptosporangiaceae</taxon>
        <taxon>Thermocatellispora</taxon>
    </lineage>
</organism>
<gene>
    <name evidence="2" type="ORF">HNP84_006289</name>
</gene>
<dbReference type="AlphaFoldDB" id="A0A840PBC0"/>
<keyword evidence="1" id="KW-1133">Transmembrane helix</keyword>
<evidence type="ECO:0000313" key="2">
    <source>
        <dbReference type="EMBL" id="MBB5136542.1"/>
    </source>
</evidence>
<dbReference type="Gene3D" id="1.10.510.10">
    <property type="entry name" value="Transferase(Phosphotransferase) domain 1"/>
    <property type="match status" value="1"/>
</dbReference>
<dbReference type="EMBL" id="JACHGN010000014">
    <property type="protein sequence ID" value="MBB5136542.1"/>
    <property type="molecule type" value="Genomic_DNA"/>
</dbReference>
<comment type="caution">
    <text evidence="2">The sequence shown here is derived from an EMBL/GenBank/DDBJ whole genome shotgun (WGS) entry which is preliminary data.</text>
</comment>
<feature type="transmembrane region" description="Helical" evidence="1">
    <location>
        <begin position="339"/>
        <end position="358"/>
    </location>
</feature>
<sequence length="469" mass="49057">MNGGNRVIAGFRLDGGTRLSELGMWADGTAPDGRPVAALLFDNRLVADAAARQRLAAAVTADRHLTQSGPAGLLPVADLVGSAGEVWLLIDHPAGPTVTDLLNAGAAGAGPDAGSAAAVLVETAQTLLTIHSAGLAHGALQPGTIVLGEDGAALLAERGLLDALHGRTPAPQRDVAAWASLARGLAATWGAGSPGGAALLEQAATTATTHGLAAARDTLLSGRDRLPGGHIGRERLVGMVRWWRDHHTAATGPAGLAAVPAGRPQDEGEIVTLLHVPAPVQAERAPEQPETADVRFGPGVPSMSTAEQIWRSGREQATVYGQEHHRESRLATRRRRRTAVAAATLALIVAGALLAWLLRDPGPVLAVEKVDVKAPRRTQGCDSTVVINGVITTNGGDGRVRYEWRRSDSKKPIVQEETVTADTTSYQVSLRWTVKGEGSFKATATLRILDPEPAGKPMEDRATFTYRCR</sequence>
<dbReference type="SUPFAM" id="SSF56112">
    <property type="entry name" value="Protein kinase-like (PK-like)"/>
    <property type="match status" value="1"/>
</dbReference>
<dbReference type="Proteomes" id="UP000578449">
    <property type="component" value="Unassembled WGS sequence"/>
</dbReference>
<proteinExistence type="predicted"/>
<evidence type="ECO:0000256" key="1">
    <source>
        <dbReference type="SAM" id="Phobius"/>
    </source>
</evidence>
<keyword evidence="1" id="KW-0812">Transmembrane</keyword>
<reference evidence="2 3" key="1">
    <citation type="submission" date="2020-08" db="EMBL/GenBank/DDBJ databases">
        <title>Genomic Encyclopedia of Type Strains, Phase IV (KMG-IV): sequencing the most valuable type-strain genomes for metagenomic binning, comparative biology and taxonomic classification.</title>
        <authorList>
            <person name="Goeker M."/>
        </authorList>
    </citation>
    <scope>NUCLEOTIDE SEQUENCE [LARGE SCALE GENOMIC DNA]</scope>
    <source>
        <strain evidence="2 3">DSM 45615</strain>
    </source>
</reference>
<dbReference type="InterPro" id="IPR011009">
    <property type="entry name" value="Kinase-like_dom_sf"/>
</dbReference>
<keyword evidence="1" id="KW-0472">Membrane</keyword>